<dbReference type="SUPFAM" id="SSF55729">
    <property type="entry name" value="Acyl-CoA N-acyltransferases (Nat)"/>
    <property type="match status" value="1"/>
</dbReference>
<dbReference type="PROSITE" id="PS51186">
    <property type="entry name" value="GNAT"/>
    <property type="match status" value="1"/>
</dbReference>
<evidence type="ECO:0000256" key="1">
    <source>
        <dbReference type="RuleBase" id="RU368002"/>
    </source>
</evidence>
<feature type="domain" description="N-acetyltransferase" evidence="3">
    <location>
        <begin position="190"/>
        <end position="340"/>
    </location>
</feature>
<dbReference type="InterPro" id="IPR000182">
    <property type="entry name" value="GNAT_dom"/>
</dbReference>
<protein>
    <recommendedName>
        <fullName evidence="1">Glycine N-acyltransferase-like protein</fullName>
        <ecNumber evidence="1">2.3.1.-</ecNumber>
    </recommendedName>
</protein>
<dbReference type="InterPro" id="IPR016181">
    <property type="entry name" value="Acyl_CoA_acyltransferase"/>
</dbReference>
<comment type="similarity">
    <text evidence="1">Belongs to the glycine N-acyltransferase family.</text>
</comment>
<accession>A0ABD1JFV2</accession>
<dbReference type="InterPro" id="IPR013653">
    <property type="entry name" value="GCN5-like_dom"/>
</dbReference>
<organism evidence="4 5">
    <name type="scientific">Coilia grayii</name>
    <name type="common">Gray's grenadier anchovy</name>
    <dbReference type="NCBI Taxonomy" id="363190"/>
    <lineage>
        <taxon>Eukaryota</taxon>
        <taxon>Metazoa</taxon>
        <taxon>Chordata</taxon>
        <taxon>Craniata</taxon>
        <taxon>Vertebrata</taxon>
        <taxon>Euteleostomi</taxon>
        <taxon>Actinopterygii</taxon>
        <taxon>Neopterygii</taxon>
        <taxon>Teleostei</taxon>
        <taxon>Clupei</taxon>
        <taxon>Clupeiformes</taxon>
        <taxon>Clupeoidei</taxon>
        <taxon>Engraulidae</taxon>
        <taxon>Coilinae</taxon>
        <taxon>Coilia</taxon>
    </lineage>
</organism>
<comment type="caution">
    <text evidence="4">The sequence shown here is derived from an EMBL/GenBank/DDBJ whole genome shotgun (WGS) entry which is preliminary data.</text>
</comment>
<proteinExistence type="inferred from homology"/>
<dbReference type="EC" id="2.3.1.-" evidence="1"/>
<dbReference type="Proteomes" id="UP001591681">
    <property type="component" value="Unassembled WGS sequence"/>
</dbReference>
<dbReference type="AlphaFoldDB" id="A0ABD1JFV2"/>
<dbReference type="PANTHER" id="PTHR15298:SF19">
    <property type="entry name" value="GLYCINE N-ACYLTRANSFERASE-LIKE PROTEIN"/>
    <property type="match status" value="1"/>
</dbReference>
<feature type="compositionally biased region" description="Basic residues" evidence="2">
    <location>
        <begin position="235"/>
        <end position="250"/>
    </location>
</feature>
<evidence type="ECO:0000313" key="4">
    <source>
        <dbReference type="EMBL" id="KAL2086062.1"/>
    </source>
</evidence>
<evidence type="ECO:0000259" key="3">
    <source>
        <dbReference type="PROSITE" id="PS51186"/>
    </source>
</evidence>
<dbReference type="InterPro" id="IPR010313">
    <property type="entry name" value="Glycine_N-acyltransferase"/>
</dbReference>
<feature type="compositionally biased region" description="Acidic residues" evidence="2">
    <location>
        <begin position="192"/>
        <end position="220"/>
    </location>
</feature>
<dbReference type="EMBL" id="JBHFQA010000015">
    <property type="protein sequence ID" value="KAL2086062.1"/>
    <property type="molecule type" value="Genomic_DNA"/>
</dbReference>
<keyword evidence="5" id="KW-1185">Reference proteome</keyword>
<name>A0ABD1JFV2_9TELE</name>
<gene>
    <name evidence="4" type="ORF">ACEWY4_017121</name>
</gene>
<keyword evidence="1" id="KW-0808">Transferase</keyword>
<evidence type="ECO:0000256" key="2">
    <source>
        <dbReference type="SAM" id="MobiDB-lite"/>
    </source>
</evidence>
<evidence type="ECO:0000313" key="5">
    <source>
        <dbReference type="Proteomes" id="UP001591681"/>
    </source>
</evidence>
<sequence>MRVLSPGEIMEAEAMLKLHFPESLKVYGCVFNINRGKPHNLEVIVDSWPDFAAMLCRPKTKGADDREGDFNIHSIYSRDAHSLRTLLDTPGVIDWGAYALLAGVDRNHVGAVECVAKQRGVHTHTQVIMRVLSLYSATQLQAHDSAPGCRVQPLRPEHALLINSTWKYGGDAHSLNSVRSYIAHHPSLCVTLEEEEEEEREDEEEEEEEEVDEEEEEDGSESTAKSRGLSQAPVARKRRTKRRMRKRRGARSGTPVAWLLLYQHCALGLLYTMPRYRRRGYARTLVSRLSQQLLEKGYPVYCFVEEGNDASWRLFRSLGFRDKDSYRAVWFEVNSRDHKH</sequence>
<feature type="region of interest" description="Disordered" evidence="2">
    <location>
        <begin position="192"/>
        <end position="250"/>
    </location>
</feature>
<reference evidence="4 5" key="1">
    <citation type="submission" date="2024-09" db="EMBL/GenBank/DDBJ databases">
        <title>A chromosome-level genome assembly of Gray's grenadier anchovy, Coilia grayii.</title>
        <authorList>
            <person name="Fu Z."/>
        </authorList>
    </citation>
    <scope>NUCLEOTIDE SEQUENCE [LARGE SCALE GENOMIC DNA]</scope>
    <source>
        <strain evidence="4">G4</strain>
        <tissue evidence="4">Muscle</tissue>
    </source>
</reference>
<dbReference type="CDD" id="cd04301">
    <property type="entry name" value="NAT_SF"/>
    <property type="match status" value="1"/>
</dbReference>
<dbReference type="Pfam" id="PF06021">
    <property type="entry name" value="Gly_acyl_tr_N"/>
    <property type="match status" value="1"/>
</dbReference>
<dbReference type="InterPro" id="IPR015938">
    <property type="entry name" value="Glycine_N-acyltransferase_N"/>
</dbReference>
<keyword evidence="1" id="KW-0012">Acyltransferase</keyword>
<dbReference type="Pfam" id="PF08445">
    <property type="entry name" value="FR47"/>
    <property type="match status" value="1"/>
</dbReference>
<dbReference type="Gene3D" id="3.40.630.30">
    <property type="match status" value="1"/>
</dbReference>
<dbReference type="PANTHER" id="PTHR15298">
    <property type="entry name" value="L-COA N-ACYLTRANSFERASE-RELATED"/>
    <property type="match status" value="1"/>
</dbReference>
<dbReference type="GO" id="GO:0016410">
    <property type="term" value="F:N-acyltransferase activity"/>
    <property type="evidence" value="ECO:0007669"/>
    <property type="project" value="UniProtKB-UniRule"/>
</dbReference>